<organism evidence="1 2">
    <name type="scientific">Vibrio penaeicida</name>
    <dbReference type="NCBI Taxonomy" id="104609"/>
    <lineage>
        <taxon>Bacteria</taxon>
        <taxon>Pseudomonadati</taxon>
        <taxon>Pseudomonadota</taxon>
        <taxon>Gammaproteobacteria</taxon>
        <taxon>Vibrionales</taxon>
        <taxon>Vibrionaceae</taxon>
        <taxon>Vibrio</taxon>
    </lineage>
</organism>
<evidence type="ECO:0008006" key="3">
    <source>
        <dbReference type="Google" id="ProtNLM"/>
    </source>
</evidence>
<gene>
    <name evidence="1" type="ORF">GCM10007932_36360</name>
</gene>
<comment type="caution">
    <text evidence="1">The sequence shown here is derived from an EMBL/GenBank/DDBJ whole genome shotgun (WGS) entry which is preliminary data.</text>
</comment>
<protein>
    <recommendedName>
        <fullName evidence="3">Peptidase C39-like domain-containing protein</fullName>
    </recommendedName>
</protein>
<dbReference type="AlphaFoldDB" id="A0AAV5NUJ8"/>
<dbReference type="EMBL" id="BSNX01000055">
    <property type="protein sequence ID" value="GLQ74275.1"/>
    <property type="molecule type" value="Genomic_DNA"/>
</dbReference>
<reference evidence="2" key="1">
    <citation type="journal article" date="2019" name="Int. J. Syst. Evol. Microbiol.">
        <title>The Global Catalogue of Microorganisms (GCM) 10K type strain sequencing project: providing services to taxonomists for standard genome sequencing and annotation.</title>
        <authorList>
            <consortium name="The Broad Institute Genomics Platform"/>
            <consortium name="The Broad Institute Genome Sequencing Center for Infectious Disease"/>
            <person name="Wu L."/>
            <person name="Ma J."/>
        </authorList>
    </citation>
    <scope>NUCLEOTIDE SEQUENCE [LARGE SCALE GENOMIC DNA]</scope>
    <source>
        <strain evidence="2">NBRC 15640</strain>
    </source>
</reference>
<keyword evidence="2" id="KW-1185">Reference proteome</keyword>
<sequence>MNSFPSMQQPDGSPFCGAYCVVATLYAFDKLPFTAPLSLNRYDAQQKSFTGPKLDIVDSSNLVELALEFYKVTGILTPGPNPSYVDGAGNNSLGAMLSILNQCDLKTEVVFKNEETLDQIRSVFPIEIELIEKLGVPISLLDNNDSTPSDSVLISVIAYPELHYVVNNHQGEWFDSDLEAHLFHWDKIESWDESNNKREGASWLGVSIQVCR</sequence>
<name>A0AAV5NUJ8_9VIBR</name>
<dbReference type="Proteomes" id="UP001156690">
    <property type="component" value="Unassembled WGS sequence"/>
</dbReference>
<proteinExistence type="predicted"/>
<evidence type="ECO:0000313" key="2">
    <source>
        <dbReference type="Proteomes" id="UP001156690"/>
    </source>
</evidence>
<evidence type="ECO:0000313" key="1">
    <source>
        <dbReference type="EMBL" id="GLQ74275.1"/>
    </source>
</evidence>
<dbReference type="RefSeq" id="WP_126608014.1">
    <property type="nucleotide sequence ID" value="NZ_AP025145.1"/>
</dbReference>
<accession>A0AAV5NUJ8</accession>